<reference evidence="1 2" key="1">
    <citation type="submission" date="2023-09" db="EMBL/GenBank/DDBJ databases">
        <authorList>
            <person name="Page C.A."/>
            <person name="Perez-Diaz I.M."/>
        </authorList>
    </citation>
    <scope>NUCLEOTIDE SEQUENCE [LARGE SCALE GENOMIC DNA]</scope>
    <source>
        <strain evidence="1 2">Ll15</strain>
    </source>
</reference>
<gene>
    <name evidence="1" type="ORF">R6U77_06790</name>
</gene>
<accession>A0ABZ0S1B0</accession>
<proteinExistence type="predicted"/>
<keyword evidence="2" id="KW-1185">Reference proteome</keyword>
<evidence type="ECO:0000313" key="1">
    <source>
        <dbReference type="EMBL" id="WPK13376.1"/>
    </source>
</evidence>
<dbReference type="EMBL" id="CP137624">
    <property type="protein sequence ID" value="WPK13376.1"/>
    <property type="molecule type" value="Genomic_DNA"/>
</dbReference>
<protein>
    <submittedName>
        <fullName evidence="1">Uncharacterized protein</fullName>
    </submittedName>
</protein>
<sequence length="122" mass="14391">MYETRMVEIQFEEQYMINQSQAAFQINEILYVEKKKYVLSVHNTSAYQLKTHIKLLTNHKTKNIENIFIPANAQIILPLDLTEINEIDSMRVMLTGEVLQEENARYPIKVVEFPKQLPQNIH</sequence>
<dbReference type="Proteomes" id="UP001322664">
    <property type="component" value="Chromosome"/>
</dbReference>
<dbReference type="RefSeq" id="WP_319837901.1">
    <property type="nucleotide sequence ID" value="NZ_CP137624.1"/>
</dbReference>
<name>A0ABZ0S1B0_9BACI</name>
<organism evidence="1 2">
    <name type="scientific">Lysinibacillus louembei</name>
    <dbReference type="NCBI Taxonomy" id="1470088"/>
    <lineage>
        <taxon>Bacteria</taxon>
        <taxon>Bacillati</taxon>
        <taxon>Bacillota</taxon>
        <taxon>Bacilli</taxon>
        <taxon>Bacillales</taxon>
        <taxon>Bacillaceae</taxon>
        <taxon>Lysinibacillus</taxon>
    </lineage>
</organism>
<evidence type="ECO:0000313" key="2">
    <source>
        <dbReference type="Proteomes" id="UP001322664"/>
    </source>
</evidence>